<comment type="caution">
    <text evidence="1">The sequence shown here is derived from an EMBL/GenBank/DDBJ whole genome shotgun (WGS) entry which is preliminary data.</text>
</comment>
<feature type="non-terminal residue" evidence="1">
    <location>
        <position position="1"/>
    </location>
</feature>
<gene>
    <name evidence="1" type="ORF">LTS18_008114</name>
</gene>
<sequence>RKASGNSSQNPKRHRASTAPSPLDAITSTDDSPCHPRPHRPPGPPSPPPTRDITADEALARSFELQYSIERHNYIAEHNVRAEREFTKNLDVRDAMDFARREDERQQEPSRALARCLREEENRRKGDGGAVVEGEVDPLKGVCTLIAEIWLGEGSGDSGEGELMPLRSEQMVACMY</sequence>
<proteinExistence type="predicted"/>
<evidence type="ECO:0000313" key="1">
    <source>
        <dbReference type="EMBL" id="KAK3064337.1"/>
    </source>
</evidence>
<accession>A0ACC3DAL7</accession>
<protein>
    <submittedName>
        <fullName evidence="1">Uncharacterized protein</fullName>
    </submittedName>
</protein>
<reference evidence="1" key="1">
    <citation type="submission" date="2024-09" db="EMBL/GenBank/DDBJ databases">
        <title>Black Yeasts Isolated from many extreme environments.</title>
        <authorList>
            <person name="Coleine C."/>
            <person name="Stajich J.E."/>
            <person name="Selbmann L."/>
        </authorList>
    </citation>
    <scope>NUCLEOTIDE SEQUENCE</scope>
    <source>
        <strain evidence="1">CCFEE 5737</strain>
    </source>
</reference>
<dbReference type="Proteomes" id="UP001186974">
    <property type="component" value="Unassembled WGS sequence"/>
</dbReference>
<name>A0ACC3DAL7_9PEZI</name>
<organism evidence="1 2">
    <name type="scientific">Coniosporium uncinatum</name>
    <dbReference type="NCBI Taxonomy" id="93489"/>
    <lineage>
        <taxon>Eukaryota</taxon>
        <taxon>Fungi</taxon>
        <taxon>Dikarya</taxon>
        <taxon>Ascomycota</taxon>
        <taxon>Pezizomycotina</taxon>
        <taxon>Dothideomycetes</taxon>
        <taxon>Dothideomycetes incertae sedis</taxon>
        <taxon>Coniosporium</taxon>
    </lineage>
</organism>
<evidence type="ECO:0000313" key="2">
    <source>
        <dbReference type="Proteomes" id="UP001186974"/>
    </source>
</evidence>
<keyword evidence="2" id="KW-1185">Reference proteome</keyword>
<dbReference type="EMBL" id="JAWDJW010006542">
    <property type="protein sequence ID" value="KAK3064337.1"/>
    <property type="molecule type" value="Genomic_DNA"/>
</dbReference>